<dbReference type="GO" id="GO:0016758">
    <property type="term" value="F:hexosyltransferase activity"/>
    <property type="evidence" value="ECO:0007669"/>
    <property type="project" value="UniProtKB-ARBA"/>
</dbReference>
<dbReference type="RefSeq" id="WP_296943386.1">
    <property type="nucleotide sequence ID" value="NZ_LT599032.1"/>
</dbReference>
<organism evidence="2">
    <name type="scientific">uncultured Dysgonomonas sp</name>
    <dbReference type="NCBI Taxonomy" id="206096"/>
    <lineage>
        <taxon>Bacteria</taxon>
        <taxon>Pseudomonadati</taxon>
        <taxon>Bacteroidota</taxon>
        <taxon>Bacteroidia</taxon>
        <taxon>Bacteroidales</taxon>
        <taxon>Dysgonomonadaceae</taxon>
        <taxon>Dysgonomonas</taxon>
        <taxon>environmental samples</taxon>
    </lineage>
</organism>
<dbReference type="PANTHER" id="PTHR22916:SF3">
    <property type="entry name" value="UDP-GLCNAC:BETAGAL BETA-1,3-N-ACETYLGLUCOSAMINYLTRANSFERASE-LIKE PROTEIN 1"/>
    <property type="match status" value="1"/>
</dbReference>
<dbReference type="InterPro" id="IPR001173">
    <property type="entry name" value="Glyco_trans_2-like"/>
</dbReference>
<dbReference type="AlphaFoldDB" id="A0A212K1B1"/>
<evidence type="ECO:0000313" key="2">
    <source>
        <dbReference type="EMBL" id="SBW05305.1"/>
    </source>
</evidence>
<gene>
    <name evidence="2" type="ORF">KL86DYS1_31076</name>
</gene>
<dbReference type="PANTHER" id="PTHR22916">
    <property type="entry name" value="GLYCOSYLTRANSFERASE"/>
    <property type="match status" value="1"/>
</dbReference>
<name>A0A212K1B1_9BACT</name>
<feature type="domain" description="Glycosyltransferase 2-like" evidence="1">
    <location>
        <begin position="5"/>
        <end position="121"/>
    </location>
</feature>
<dbReference type="Gene3D" id="3.90.550.10">
    <property type="entry name" value="Spore Coat Polysaccharide Biosynthesis Protein SpsA, Chain A"/>
    <property type="match status" value="1"/>
</dbReference>
<accession>A0A212K1B1</accession>
<protein>
    <recommendedName>
        <fullName evidence="1">Glycosyltransferase 2-like domain-containing protein</fullName>
    </recommendedName>
</protein>
<proteinExistence type="predicted"/>
<dbReference type="Pfam" id="PF00535">
    <property type="entry name" value="Glycos_transf_2"/>
    <property type="match status" value="1"/>
</dbReference>
<dbReference type="InterPro" id="IPR029044">
    <property type="entry name" value="Nucleotide-diphossugar_trans"/>
</dbReference>
<evidence type="ECO:0000259" key="1">
    <source>
        <dbReference type="Pfam" id="PF00535"/>
    </source>
</evidence>
<sequence>MKINVILITYNQAAYMPQTLESILMQETVHDVEIIVADDCSTDNTVNIIKEYENKTGFKFIHLQKSHNVGYNKNYQQAFAACTGDYVAIMEGDDYWLKPNHLQNHIDHLEVEPKSSMSYNRHLRLFIDQDRDEIFDWTANNDYELITTEQLALGNKIGNLSCCVFKGKHVQNLDPRLFDMEIADWMLGMYMGQFGPLLYLEDVTSAYRIHDNGQWSKMDDKTQYLRIIEFINEYDKYFNYKYTKAFTKHKRRLEILLYGDKSLRGRIKNITPGFIRKIYRKL</sequence>
<dbReference type="EMBL" id="FLUM01000003">
    <property type="protein sequence ID" value="SBW05305.1"/>
    <property type="molecule type" value="Genomic_DNA"/>
</dbReference>
<dbReference type="SUPFAM" id="SSF53448">
    <property type="entry name" value="Nucleotide-diphospho-sugar transferases"/>
    <property type="match status" value="1"/>
</dbReference>
<reference evidence="2" key="1">
    <citation type="submission" date="2016-04" db="EMBL/GenBank/DDBJ databases">
        <authorList>
            <person name="Evans L.H."/>
            <person name="Alamgir A."/>
            <person name="Owens N."/>
            <person name="Weber N.D."/>
            <person name="Virtaneva K."/>
            <person name="Barbian K."/>
            <person name="Babar A."/>
            <person name="Rosenke K."/>
        </authorList>
    </citation>
    <scope>NUCLEOTIDE SEQUENCE</scope>
    <source>
        <strain evidence="2">86-1</strain>
    </source>
</reference>